<evidence type="ECO:0000313" key="2">
    <source>
        <dbReference type="EMBL" id="CAA9525877.1"/>
    </source>
</evidence>
<feature type="non-terminal residue" evidence="2">
    <location>
        <position position="1"/>
    </location>
</feature>
<feature type="non-terminal residue" evidence="2">
    <location>
        <position position="327"/>
    </location>
</feature>
<name>A0A6J4TLX2_9ACTN</name>
<reference evidence="2" key="1">
    <citation type="submission" date="2020-02" db="EMBL/GenBank/DDBJ databases">
        <authorList>
            <person name="Meier V. D."/>
        </authorList>
    </citation>
    <scope>NUCLEOTIDE SEQUENCE</scope>
    <source>
        <strain evidence="2">AVDCRST_MAG05</strain>
    </source>
</reference>
<feature type="region of interest" description="Disordered" evidence="1">
    <location>
        <begin position="267"/>
        <end position="327"/>
    </location>
</feature>
<feature type="compositionally biased region" description="Basic residues" evidence="1">
    <location>
        <begin position="25"/>
        <end position="35"/>
    </location>
</feature>
<organism evidence="2">
    <name type="scientific">uncultured Rubrobacteraceae bacterium</name>
    <dbReference type="NCBI Taxonomy" id="349277"/>
    <lineage>
        <taxon>Bacteria</taxon>
        <taxon>Bacillati</taxon>
        <taxon>Actinomycetota</taxon>
        <taxon>Rubrobacteria</taxon>
        <taxon>Rubrobacterales</taxon>
        <taxon>Rubrobacteraceae</taxon>
        <taxon>environmental samples</taxon>
    </lineage>
</organism>
<feature type="compositionally biased region" description="Basic residues" evidence="1">
    <location>
        <begin position="1"/>
        <end position="16"/>
    </location>
</feature>
<dbReference type="EMBL" id="CADCVM010000436">
    <property type="protein sequence ID" value="CAA9525877.1"/>
    <property type="molecule type" value="Genomic_DNA"/>
</dbReference>
<feature type="compositionally biased region" description="Basic and acidic residues" evidence="1">
    <location>
        <begin position="36"/>
        <end position="45"/>
    </location>
</feature>
<evidence type="ECO:0000256" key="1">
    <source>
        <dbReference type="SAM" id="MobiDB-lite"/>
    </source>
</evidence>
<feature type="compositionally biased region" description="Basic and acidic residues" evidence="1">
    <location>
        <begin position="156"/>
        <end position="171"/>
    </location>
</feature>
<proteinExistence type="predicted"/>
<protein>
    <submittedName>
        <fullName evidence="2">Uncharacterized protein</fullName>
    </submittedName>
</protein>
<accession>A0A6J4TLX2</accession>
<gene>
    <name evidence="2" type="ORF">AVDCRST_MAG05-3970</name>
</gene>
<feature type="region of interest" description="Disordered" evidence="1">
    <location>
        <begin position="207"/>
        <end position="233"/>
    </location>
</feature>
<dbReference type="AlphaFoldDB" id="A0A6J4TLX2"/>
<feature type="region of interest" description="Disordered" evidence="1">
    <location>
        <begin position="1"/>
        <end position="187"/>
    </location>
</feature>
<sequence>DPARHRPPALRLRCPRARGGLRGWRGVRRGRRQDRRRPVPPERHPAGCPVRRRLRGIHRAGGARPDRHRGSLGRRRHGDRPDGHGRQRGGPPGARGRRDRPLLGVHRHRLARPPLRDPLHTGSASAVRGRTGAGPKGERHRVAPTCPRQRHLRHSREREDPAGPRGREHLGPRASRGGAPGGGDPLLQQRRRLPLALRRPAWHGAGLRLPVPRREPDRGLRQRRLRGRGRGRDLQLRRRLHHQRFYPGPRPPAPGGRQGLLRRLQPVPQHKKDHPGPVSAAGEGLHPHLQRTRHQDAARTQLRRGRRGRIARDGRSAVAPEQRVYRV</sequence>